<name>A0A2S6AM72_9NOCA</name>
<evidence type="ECO:0000313" key="2">
    <source>
        <dbReference type="Proteomes" id="UP000239874"/>
    </source>
</evidence>
<dbReference type="EMBL" id="PSZC01000014">
    <property type="protein sequence ID" value="PPJ36335.1"/>
    <property type="molecule type" value="Genomic_DNA"/>
</dbReference>
<protein>
    <submittedName>
        <fullName evidence="1">Uncharacterized protein</fullName>
    </submittedName>
</protein>
<dbReference type="AlphaFoldDB" id="A0A2S6AM72"/>
<dbReference type="Proteomes" id="UP000239874">
    <property type="component" value="Unassembled WGS sequence"/>
</dbReference>
<sequence length="157" mass="16309">MLPAFRPPRQIAALRSAARAAAREGAGPILANDAEDPSPPAGRAVTASGLDISIDISHLDVTDLGSFGDRRITGALVEIWGHSRGPDSPAAGVAAPDVEAEGWACAVLDTDWSTHAYVLRNIGGAFTHIFRVLVLLDDDGRPLPAPRTSSSGSSPPR</sequence>
<evidence type="ECO:0000313" key="1">
    <source>
        <dbReference type="EMBL" id="PPJ36335.1"/>
    </source>
</evidence>
<proteinExistence type="predicted"/>
<reference evidence="1 2" key="1">
    <citation type="submission" date="2018-02" db="EMBL/GenBank/DDBJ databases">
        <title>8 Nocardia nova and 1 Nocardia cyriacigeorgica strain used for evolution to TMP-SMX.</title>
        <authorList>
            <person name="Mehta H."/>
            <person name="Weng J."/>
            <person name="Shamoo Y."/>
        </authorList>
    </citation>
    <scope>NUCLEOTIDE SEQUENCE [LARGE SCALE GENOMIC DNA]</scope>
    <source>
        <strain evidence="1 2">MDA3139</strain>
    </source>
</reference>
<accession>A0A2S6AM72</accession>
<comment type="caution">
    <text evidence="1">The sequence shown here is derived from an EMBL/GenBank/DDBJ whole genome shotgun (WGS) entry which is preliminary data.</text>
</comment>
<gene>
    <name evidence="1" type="ORF">C5E45_19975</name>
</gene>
<organism evidence="1 2">
    <name type="scientific">Nocardia nova</name>
    <dbReference type="NCBI Taxonomy" id="37330"/>
    <lineage>
        <taxon>Bacteria</taxon>
        <taxon>Bacillati</taxon>
        <taxon>Actinomycetota</taxon>
        <taxon>Actinomycetes</taxon>
        <taxon>Mycobacteriales</taxon>
        <taxon>Nocardiaceae</taxon>
        <taxon>Nocardia</taxon>
    </lineage>
</organism>